<gene>
    <name evidence="2" type="ORF">EHS15_16310</name>
</gene>
<feature type="transmembrane region" description="Helical" evidence="1">
    <location>
        <begin position="7"/>
        <end position="30"/>
    </location>
</feature>
<dbReference type="EMBL" id="RQHW01000065">
    <property type="protein sequence ID" value="TGN17596.1"/>
    <property type="molecule type" value="Genomic_DNA"/>
</dbReference>
<keyword evidence="3" id="KW-1185">Reference proteome</keyword>
<protein>
    <submittedName>
        <fullName evidence="2">Uncharacterized protein</fullName>
    </submittedName>
</protein>
<dbReference type="Proteomes" id="UP000298058">
    <property type="component" value="Unassembled WGS sequence"/>
</dbReference>
<comment type="caution">
    <text evidence="2">The sequence shown here is derived from an EMBL/GenBank/DDBJ whole genome shotgun (WGS) entry which is preliminary data.</text>
</comment>
<dbReference type="AlphaFoldDB" id="A0A4R9LUK3"/>
<reference evidence="2" key="1">
    <citation type="journal article" date="2019" name="PLoS Negl. Trop. Dis.">
        <title>Revisiting the worldwide diversity of Leptospira species in the environment.</title>
        <authorList>
            <person name="Vincent A.T."/>
            <person name="Schiettekatte O."/>
            <person name="Bourhy P."/>
            <person name="Veyrier F.J."/>
            <person name="Picardeau M."/>
        </authorList>
    </citation>
    <scope>NUCLEOTIDE SEQUENCE [LARGE SCALE GENOMIC DNA]</scope>
    <source>
        <strain evidence="2">201300427</strain>
    </source>
</reference>
<dbReference type="RefSeq" id="WP_135761654.1">
    <property type="nucleotide sequence ID" value="NZ_RQHW01000065.1"/>
</dbReference>
<sequence>MFILRSVIYFILLFIVFEAVALSAVVWSFYESVQNSLKQEAVLSDHRARDFVLALAKAVEPRLNQEGFSELNKTFGRYVEVTSQDPEKFILKEIRLFNVKGVLLSSSVEGEVAEPLEKRKPSVGLTEESYFRKAIRMRKWEWSHPEEDSKDLSTKHPELPEFAKGLVKFFPLANANEVRMYAPVYHTGKLEVLGAVIFKYERGNLLLLFENQLELAKWLLLNYSLIAVCLSILLWGIFFLFHYFAREEGGAASSSPVVVSEENPPLFEKKTITPPSEVSTLVDLTETDNEAGVPAQKALPDREISPPPAGVVDAIFLG</sequence>
<dbReference type="OrthoDB" id="321679at2"/>
<feature type="transmembrane region" description="Helical" evidence="1">
    <location>
        <begin position="218"/>
        <end position="241"/>
    </location>
</feature>
<keyword evidence="1" id="KW-0812">Transmembrane</keyword>
<evidence type="ECO:0000313" key="3">
    <source>
        <dbReference type="Proteomes" id="UP000298058"/>
    </source>
</evidence>
<proteinExistence type="predicted"/>
<organism evidence="2 3">
    <name type="scientific">Leptospira idonii</name>
    <dbReference type="NCBI Taxonomy" id="1193500"/>
    <lineage>
        <taxon>Bacteria</taxon>
        <taxon>Pseudomonadati</taxon>
        <taxon>Spirochaetota</taxon>
        <taxon>Spirochaetia</taxon>
        <taxon>Leptospirales</taxon>
        <taxon>Leptospiraceae</taxon>
        <taxon>Leptospira</taxon>
    </lineage>
</organism>
<keyword evidence="1" id="KW-1133">Transmembrane helix</keyword>
<evidence type="ECO:0000313" key="2">
    <source>
        <dbReference type="EMBL" id="TGN17596.1"/>
    </source>
</evidence>
<name>A0A4R9LUK3_9LEPT</name>
<keyword evidence="1" id="KW-0472">Membrane</keyword>
<accession>A0A4R9LUK3</accession>
<dbReference type="NCBIfam" id="NF047550">
    <property type="entry name" value="LIC_12071_fam"/>
    <property type="match status" value="1"/>
</dbReference>
<evidence type="ECO:0000256" key="1">
    <source>
        <dbReference type="SAM" id="Phobius"/>
    </source>
</evidence>